<gene>
    <name evidence="2" type="ORF">MN116_008536</name>
</gene>
<comment type="caution">
    <text evidence="2">The sequence shown here is derived from an EMBL/GenBank/DDBJ whole genome shotgun (WGS) entry which is preliminary data.</text>
</comment>
<dbReference type="AlphaFoldDB" id="A0AAE1Z5U4"/>
<keyword evidence="1" id="KW-1133">Transmembrane helix</keyword>
<evidence type="ECO:0000256" key="1">
    <source>
        <dbReference type="SAM" id="Phobius"/>
    </source>
</evidence>
<accession>A0AAE1Z5U4</accession>
<reference evidence="2" key="2">
    <citation type="journal article" date="2023" name="Infect Dis Poverty">
        <title>Chromosome-scale genome of the human blood fluke Schistosoma mekongi and its implications for public health.</title>
        <authorList>
            <person name="Zhou M."/>
            <person name="Xu L."/>
            <person name="Xu D."/>
            <person name="Chen W."/>
            <person name="Khan J."/>
            <person name="Hu Y."/>
            <person name="Huang H."/>
            <person name="Wei H."/>
            <person name="Zhang Y."/>
            <person name="Chusongsang P."/>
            <person name="Tanasarnprasert K."/>
            <person name="Hu X."/>
            <person name="Limpanont Y."/>
            <person name="Lv Z."/>
        </authorList>
    </citation>
    <scope>NUCLEOTIDE SEQUENCE</scope>
    <source>
        <strain evidence="2">LV_2022a</strain>
    </source>
</reference>
<proteinExistence type="predicted"/>
<feature type="transmembrane region" description="Helical" evidence="1">
    <location>
        <begin position="20"/>
        <end position="39"/>
    </location>
</feature>
<dbReference type="EMBL" id="JALJAT010000008">
    <property type="protein sequence ID" value="KAK4467928.1"/>
    <property type="molecule type" value="Genomic_DNA"/>
</dbReference>
<organism evidence="2 3">
    <name type="scientific">Schistosoma mekongi</name>
    <name type="common">Parasitic worm</name>
    <dbReference type="NCBI Taxonomy" id="38744"/>
    <lineage>
        <taxon>Eukaryota</taxon>
        <taxon>Metazoa</taxon>
        <taxon>Spiralia</taxon>
        <taxon>Lophotrochozoa</taxon>
        <taxon>Platyhelminthes</taxon>
        <taxon>Trematoda</taxon>
        <taxon>Digenea</taxon>
        <taxon>Strigeidida</taxon>
        <taxon>Schistosomatoidea</taxon>
        <taxon>Schistosomatidae</taxon>
        <taxon>Schistosoma</taxon>
    </lineage>
</organism>
<name>A0AAE1Z5U4_SCHME</name>
<keyword evidence="1" id="KW-0812">Transmembrane</keyword>
<protein>
    <submittedName>
        <fullName evidence="2">Uncharacterized protein</fullName>
    </submittedName>
</protein>
<evidence type="ECO:0000313" key="2">
    <source>
        <dbReference type="EMBL" id="KAK4467928.1"/>
    </source>
</evidence>
<sequence length="111" mass="13330">MTFKYIGYCTYSTDLYLYWYFNRMDTFIYIIMILLTLFISAKSDVQKFYDHSSNSTWSYHSNNNNNSDNNIRITDNLIELFPTNDGISQFNNDTSVNSINWTKHDWKLCKR</sequence>
<reference evidence="2" key="1">
    <citation type="submission" date="2022-04" db="EMBL/GenBank/DDBJ databases">
        <authorList>
            <person name="Xu L."/>
            <person name="Lv Z."/>
        </authorList>
    </citation>
    <scope>NUCLEOTIDE SEQUENCE</scope>
    <source>
        <strain evidence="2">LV_2022a</strain>
    </source>
</reference>
<keyword evidence="3" id="KW-1185">Reference proteome</keyword>
<evidence type="ECO:0000313" key="3">
    <source>
        <dbReference type="Proteomes" id="UP001292079"/>
    </source>
</evidence>
<dbReference type="Proteomes" id="UP001292079">
    <property type="component" value="Unassembled WGS sequence"/>
</dbReference>
<keyword evidence="1" id="KW-0472">Membrane</keyword>